<dbReference type="Proteomes" id="UP000007264">
    <property type="component" value="Unassembled WGS sequence"/>
</dbReference>
<organism evidence="6 7">
    <name type="scientific">Coccomyxa subellipsoidea (strain C-169)</name>
    <name type="common">Green microalga</name>
    <dbReference type="NCBI Taxonomy" id="574566"/>
    <lineage>
        <taxon>Eukaryota</taxon>
        <taxon>Viridiplantae</taxon>
        <taxon>Chlorophyta</taxon>
        <taxon>core chlorophytes</taxon>
        <taxon>Trebouxiophyceae</taxon>
        <taxon>Trebouxiophyceae incertae sedis</taxon>
        <taxon>Coccomyxaceae</taxon>
        <taxon>Coccomyxa</taxon>
        <taxon>Coccomyxa subellipsoidea</taxon>
    </lineage>
</organism>
<sequence length="630" mass="67885">MAKLEETFGKLGAIARRVLPPTRTLALVQFAEAADAQAAVAKKAKKVDTDEPVEVADLPAGNDEAEHTIIYVKDLAFATTHATLSGSLTLNLHPRGLEYIAARLSSLGELESAKQHSPVDFFRGCVSDVQDFKRLEKIQHVLHRVRTLRVQSSACKLRDPTRVNLSPLHSLTHLELNGCDLSTSAWLGLEAVRGRLRSLACHNSLEELWHLLAPASGRARTPGAAEAAAAWPSLTSLTCSANSFQTMDSSLALLPAVGRLNLSGNNIGTVQNLTACAALTQLDLSNNCITSLAQVGLCAGPLRRLVLQGNVIKSTKGLQLLRGLEELDLRCNLIASIHEVVRLSGLSTLRALWLEDNPIAFARLYRIDVLGCFPESQQLLLDGRASQRSETEIAALRAQGNAPPDSWRVMERFVAQANHFLPWGPPVYGEHPLSEELWAPESPTGSSIEPSHSSAASHSGSRGRSGKRAPSRRIVEFSLGGIRTGQSTTSQDEPGSPAIFPLLQTPGNRGSEASGSGRQGMRSVRLASHQSSSSQGDDTKYYDVRERQKSPPRYERAVLERLHEVLPMPGREVVPPDTGWESGSETPSNASSANSDDSVSPELQRSTSRLLSGSLQLGLVSARGSLATKQ</sequence>
<evidence type="ECO:0000256" key="3">
    <source>
        <dbReference type="ARBA" id="ARBA00022614"/>
    </source>
</evidence>
<dbReference type="eggNOG" id="KOG1859">
    <property type="taxonomic scope" value="Eukaryota"/>
</dbReference>
<feature type="compositionally biased region" description="Polar residues" evidence="5">
    <location>
        <begin position="484"/>
        <end position="493"/>
    </location>
</feature>
<keyword evidence="2" id="KW-0963">Cytoplasm</keyword>
<evidence type="ECO:0000313" key="7">
    <source>
        <dbReference type="Proteomes" id="UP000007264"/>
    </source>
</evidence>
<evidence type="ECO:0000256" key="4">
    <source>
        <dbReference type="ARBA" id="ARBA00022737"/>
    </source>
</evidence>
<dbReference type="PROSITE" id="PS51450">
    <property type="entry name" value="LRR"/>
    <property type="match status" value="2"/>
</dbReference>
<evidence type="ECO:0000256" key="5">
    <source>
        <dbReference type="SAM" id="MobiDB-lite"/>
    </source>
</evidence>
<gene>
    <name evidence="6" type="ORF">COCSUDRAFT_60035</name>
</gene>
<dbReference type="RefSeq" id="XP_005643272.1">
    <property type="nucleotide sequence ID" value="XM_005643215.1"/>
</dbReference>
<keyword evidence="3" id="KW-0433">Leucine-rich repeat</keyword>
<dbReference type="GO" id="GO:0005930">
    <property type="term" value="C:axoneme"/>
    <property type="evidence" value="ECO:0007669"/>
    <property type="project" value="UniProtKB-SubCell"/>
</dbReference>
<dbReference type="InterPro" id="IPR012677">
    <property type="entry name" value="Nucleotide-bd_a/b_plait_sf"/>
</dbReference>
<dbReference type="SUPFAM" id="SSF52058">
    <property type="entry name" value="L domain-like"/>
    <property type="match status" value="1"/>
</dbReference>
<protein>
    <recommendedName>
        <fullName evidence="8">L domain-like protein</fullName>
    </recommendedName>
</protein>
<name>I0YK09_COCSC</name>
<dbReference type="KEGG" id="csl:COCSUDRAFT_60035"/>
<evidence type="ECO:0008006" key="8">
    <source>
        <dbReference type="Google" id="ProtNLM"/>
    </source>
</evidence>
<comment type="subcellular location">
    <subcellularLocation>
        <location evidence="1">Cytoplasm</location>
        <location evidence="1">Cytoskeleton</location>
        <location evidence="1">Cilium axoneme</location>
    </subcellularLocation>
</comment>
<proteinExistence type="predicted"/>
<dbReference type="InterPro" id="IPR032675">
    <property type="entry name" value="LRR_dom_sf"/>
</dbReference>
<dbReference type="GeneID" id="17036657"/>
<reference evidence="6 7" key="1">
    <citation type="journal article" date="2012" name="Genome Biol.">
        <title>The genome of the polar eukaryotic microalga coccomyxa subellipsoidea reveals traits of cold adaptation.</title>
        <authorList>
            <person name="Blanc G."/>
            <person name="Agarkova I."/>
            <person name="Grimwood J."/>
            <person name="Kuo A."/>
            <person name="Brueggeman A."/>
            <person name="Dunigan D."/>
            <person name="Gurnon J."/>
            <person name="Ladunga I."/>
            <person name="Lindquist E."/>
            <person name="Lucas S."/>
            <person name="Pangilinan J."/>
            <person name="Proschold T."/>
            <person name="Salamov A."/>
            <person name="Schmutz J."/>
            <person name="Weeks D."/>
            <person name="Yamada T."/>
            <person name="Claverie J.M."/>
            <person name="Grigoriev I."/>
            <person name="Van Etten J."/>
            <person name="Lomsadze A."/>
            <person name="Borodovsky M."/>
        </authorList>
    </citation>
    <scope>NUCLEOTIDE SEQUENCE [LARGE SCALE GENOMIC DNA]</scope>
    <source>
        <strain evidence="6 7">C-169</strain>
    </source>
</reference>
<feature type="compositionally biased region" description="Low complexity" evidence="5">
    <location>
        <begin position="588"/>
        <end position="619"/>
    </location>
</feature>
<dbReference type="EMBL" id="AGSI01000022">
    <property type="protein sequence ID" value="EIE18728.1"/>
    <property type="molecule type" value="Genomic_DNA"/>
</dbReference>
<evidence type="ECO:0000256" key="2">
    <source>
        <dbReference type="ARBA" id="ARBA00022490"/>
    </source>
</evidence>
<keyword evidence="4" id="KW-0677">Repeat</keyword>
<dbReference type="Gene3D" id="3.80.10.10">
    <property type="entry name" value="Ribonuclease Inhibitor"/>
    <property type="match status" value="2"/>
</dbReference>
<dbReference type="PANTHER" id="PTHR15454">
    <property type="entry name" value="NISCHARIN RELATED"/>
    <property type="match status" value="1"/>
</dbReference>
<dbReference type="InterPro" id="IPR001611">
    <property type="entry name" value="Leu-rich_rpt"/>
</dbReference>
<feature type="compositionally biased region" description="Polar residues" evidence="5">
    <location>
        <begin position="505"/>
        <end position="516"/>
    </location>
</feature>
<evidence type="ECO:0000313" key="6">
    <source>
        <dbReference type="EMBL" id="EIE18728.1"/>
    </source>
</evidence>
<dbReference type="PANTHER" id="PTHR15454:SF69">
    <property type="entry name" value="SERINE_THREONINE-PROTEIN KINASE 11-INTERACTING PROTEIN"/>
    <property type="match status" value="1"/>
</dbReference>
<comment type="caution">
    <text evidence="6">The sequence shown here is derived from an EMBL/GenBank/DDBJ whole genome shotgun (WGS) entry which is preliminary data.</text>
</comment>
<dbReference type="STRING" id="574566.I0YK09"/>
<dbReference type="OrthoDB" id="567216at2759"/>
<feature type="compositionally biased region" description="Low complexity" evidence="5">
    <location>
        <begin position="445"/>
        <end position="462"/>
    </location>
</feature>
<evidence type="ECO:0000256" key="1">
    <source>
        <dbReference type="ARBA" id="ARBA00004430"/>
    </source>
</evidence>
<dbReference type="Gene3D" id="3.30.70.330">
    <property type="match status" value="1"/>
</dbReference>
<feature type="region of interest" description="Disordered" evidence="5">
    <location>
        <begin position="438"/>
        <end position="630"/>
    </location>
</feature>
<keyword evidence="7" id="KW-1185">Reference proteome</keyword>
<dbReference type="AlphaFoldDB" id="I0YK09"/>
<feature type="compositionally biased region" description="Basic and acidic residues" evidence="5">
    <location>
        <begin position="537"/>
        <end position="564"/>
    </location>
</feature>
<accession>I0YK09</accession>